<evidence type="ECO:0000313" key="3">
    <source>
        <dbReference type="Proteomes" id="UP000053244"/>
    </source>
</evidence>
<gene>
    <name evidence="2" type="ORF">ADL15_04205</name>
</gene>
<comment type="caution">
    <text evidence="2">The sequence shown here is derived from an EMBL/GenBank/DDBJ whole genome shotgun (WGS) entry which is preliminary data.</text>
</comment>
<sequence>MSFALPEPIESLPPLLTAPPWRDRGRVKPVRLRLDPVRPAESVQWLPGERENFLASPFHQFGAGVAALPALLEQAKQAPAAVIGLLQPFEAPVLPWLMNYWFVHRPEQRVAAWAWLDRHPHAAAGDLVPRSLGSSHADRRRAELGVRALVDGGHGDTVRGVARSHGPAAAAGLETMLATDPLQWLPAKLPSVPAWEEPALIPPVRLRDKSRVLPAEVLTDLAMVLALGVTDHYPGLAPTAAMLEPADLAEFGWALFKLWQANGADAKQLWVLEALGMVGDDETARRLTPRILSWPGEGGHARAVTGLEVLAQIGTEVALLQLSAIVQRSRYKGLKVAAEQTMTRVAGRLGLSSEQLADRLVPDFGLAAEGGLVLDYGPRRFTVGFDERLTPYVQDTAGKRLRALPKPGVRDDASLAPEAFQRFAALKKDVRTVAAVQVSRLERAMVAGWRWSVADFRLFVVQHPLLWHVAKRLVWGVYDGDGALVGTVRVAEDRTLADVHDERVEPAAGTTVGVAHPLHLGATGPGWVEVFADYQILQPFAQLTREVFELGANEAAGPDLLRFHGRTVPTGKVLGLERRGWRRASPMDGGVQSEIEVPVGDGRIFSLTLSPGIAVGAVDLFPEQTLGSGSLGGAVLGRLDPVTTSEILRDLTSLTA</sequence>
<dbReference type="Proteomes" id="UP000053244">
    <property type="component" value="Unassembled WGS sequence"/>
</dbReference>
<evidence type="ECO:0000313" key="2">
    <source>
        <dbReference type="EMBL" id="KUL41462.1"/>
    </source>
</evidence>
<organism evidence="2 3">
    <name type="scientific">Actinoplanes awajinensis subsp. mycoplanecinus</name>
    <dbReference type="NCBI Taxonomy" id="135947"/>
    <lineage>
        <taxon>Bacteria</taxon>
        <taxon>Bacillati</taxon>
        <taxon>Actinomycetota</taxon>
        <taxon>Actinomycetes</taxon>
        <taxon>Micromonosporales</taxon>
        <taxon>Micromonosporaceae</taxon>
        <taxon>Actinoplanes</taxon>
    </lineage>
</organism>
<accession>A0A0X3VB24</accession>
<name>A0A0X3VB24_9ACTN</name>
<dbReference type="Pfam" id="PF13569">
    <property type="entry name" value="DUF4132"/>
    <property type="match status" value="1"/>
</dbReference>
<dbReference type="AlphaFoldDB" id="A0A0X3VB24"/>
<evidence type="ECO:0000259" key="1">
    <source>
        <dbReference type="Pfam" id="PF13569"/>
    </source>
</evidence>
<dbReference type="EMBL" id="LLZH01000013">
    <property type="protein sequence ID" value="KUL41462.1"/>
    <property type="molecule type" value="Genomic_DNA"/>
</dbReference>
<reference evidence="2 3" key="1">
    <citation type="submission" date="2015-10" db="EMBL/GenBank/DDBJ databases">
        <authorList>
            <person name="Gilbert D.G."/>
        </authorList>
    </citation>
    <scope>NUCLEOTIDE SEQUENCE [LARGE SCALE GENOMIC DNA]</scope>
    <source>
        <strain evidence="2 3">NRRL B-16712</strain>
    </source>
</reference>
<proteinExistence type="predicted"/>
<keyword evidence="3" id="KW-1185">Reference proteome</keyword>
<dbReference type="InterPro" id="IPR025406">
    <property type="entry name" value="DUF4132"/>
</dbReference>
<feature type="domain" description="DUF4132" evidence="1">
    <location>
        <begin position="398"/>
        <end position="581"/>
    </location>
</feature>
<dbReference type="RefSeq" id="WP_067685244.1">
    <property type="nucleotide sequence ID" value="NZ_LLZH01000013.1"/>
</dbReference>
<protein>
    <recommendedName>
        <fullName evidence="1">DUF4132 domain-containing protein</fullName>
    </recommendedName>
</protein>
<dbReference type="OrthoDB" id="4554725at2"/>